<gene>
    <name evidence="2" type="ORF">NEMVEDRAFT_v1g144172</name>
</gene>
<evidence type="ECO:0000313" key="3">
    <source>
        <dbReference type="Proteomes" id="UP000001593"/>
    </source>
</evidence>
<dbReference type="EMBL" id="DS470456">
    <property type="protein sequence ID" value="EDO29549.1"/>
    <property type="molecule type" value="Genomic_DNA"/>
</dbReference>
<organism evidence="2 3">
    <name type="scientific">Nematostella vectensis</name>
    <name type="common">Starlet sea anemone</name>
    <dbReference type="NCBI Taxonomy" id="45351"/>
    <lineage>
        <taxon>Eukaryota</taxon>
        <taxon>Metazoa</taxon>
        <taxon>Cnidaria</taxon>
        <taxon>Anthozoa</taxon>
        <taxon>Hexacorallia</taxon>
        <taxon>Actiniaria</taxon>
        <taxon>Edwardsiidae</taxon>
        <taxon>Nematostella</taxon>
    </lineage>
</organism>
<dbReference type="InParanoid" id="A7T3B6"/>
<dbReference type="STRING" id="45351.A7T3B6"/>
<name>A7T3B6_NEMVE</name>
<dbReference type="eggNOG" id="KOG1177">
    <property type="taxonomic scope" value="Eukaryota"/>
</dbReference>
<dbReference type="Proteomes" id="UP000001593">
    <property type="component" value="Unassembled WGS sequence"/>
</dbReference>
<dbReference type="HOGENOM" id="CLU_000022_17_3_1"/>
<dbReference type="PANTHER" id="PTHR42814">
    <property type="entry name" value="AMP-BINDING DOMAIN-CONTAINING PROTEIN"/>
    <property type="match status" value="1"/>
</dbReference>
<dbReference type="Gene3D" id="3.40.50.12780">
    <property type="entry name" value="N-terminal domain of ligase-like"/>
    <property type="match status" value="1"/>
</dbReference>
<dbReference type="Pfam" id="PF13193">
    <property type="entry name" value="AMP-binding_C"/>
    <property type="match status" value="1"/>
</dbReference>
<dbReference type="InterPro" id="IPR042099">
    <property type="entry name" value="ANL_N_sf"/>
</dbReference>
<feature type="domain" description="AMP-binding enzyme C-terminal" evidence="1">
    <location>
        <begin position="98"/>
        <end position="183"/>
    </location>
</feature>
<sequence>MNDDDFGELSVVPGCEVKIVGDGDEVVPRGTPGEICVRSAMVFSEYVGNPEATKQAKTATGWFRLGDIGVMDESGKVKVLGRKKDFIKRATLKISPLQIEKVILGHADVSDAVVFGVPDQQLHEEICACVILKAANNDRGLEVRLAELEAWCSEQFPPEADGLSLKPRYMLLVKTFPSGNTGKVDRRAMRDLAMQKLGISE</sequence>
<protein>
    <recommendedName>
        <fullName evidence="1">AMP-binding enzyme C-terminal domain-containing protein</fullName>
    </recommendedName>
</protein>
<keyword evidence="3" id="KW-1185">Reference proteome</keyword>
<reference evidence="2 3" key="1">
    <citation type="journal article" date="2007" name="Science">
        <title>Sea anemone genome reveals ancestral eumetazoan gene repertoire and genomic organization.</title>
        <authorList>
            <person name="Putnam N.H."/>
            <person name="Srivastava M."/>
            <person name="Hellsten U."/>
            <person name="Dirks B."/>
            <person name="Chapman J."/>
            <person name="Salamov A."/>
            <person name="Terry A."/>
            <person name="Shapiro H."/>
            <person name="Lindquist E."/>
            <person name="Kapitonov V.V."/>
            <person name="Jurka J."/>
            <person name="Genikhovich G."/>
            <person name="Grigoriev I.V."/>
            <person name="Lucas S.M."/>
            <person name="Steele R.E."/>
            <person name="Finnerty J.R."/>
            <person name="Technau U."/>
            <person name="Martindale M.Q."/>
            <person name="Rokhsar D.S."/>
        </authorList>
    </citation>
    <scope>NUCLEOTIDE SEQUENCE [LARGE SCALE GENOMIC DNA]</scope>
    <source>
        <strain evidence="3">CH2 X CH6</strain>
    </source>
</reference>
<dbReference type="AlphaFoldDB" id="A7T3B6"/>
<evidence type="ECO:0000259" key="1">
    <source>
        <dbReference type="Pfam" id="PF13193"/>
    </source>
</evidence>
<proteinExistence type="predicted"/>
<dbReference type="PhylomeDB" id="A7T3B6"/>
<evidence type="ECO:0000313" key="2">
    <source>
        <dbReference type="EMBL" id="EDO29549.1"/>
    </source>
</evidence>
<dbReference type="CDD" id="cd04433">
    <property type="entry name" value="AFD_class_I"/>
    <property type="match status" value="1"/>
</dbReference>
<accession>A7T3B6</accession>
<dbReference type="PANTHER" id="PTHR42814:SF3">
    <property type="entry name" value="BETA-N-ACETYLHEXOSAMINIDASE"/>
    <property type="match status" value="1"/>
</dbReference>
<dbReference type="OMA" id="FTACRSE"/>
<dbReference type="InterPro" id="IPR025110">
    <property type="entry name" value="AMP-bd_C"/>
</dbReference>
<dbReference type="Gene3D" id="3.30.300.30">
    <property type="match status" value="1"/>
</dbReference>
<dbReference type="InterPro" id="IPR045851">
    <property type="entry name" value="AMP-bd_C_sf"/>
</dbReference>
<dbReference type="SUPFAM" id="SSF56801">
    <property type="entry name" value="Acetyl-CoA synthetase-like"/>
    <property type="match status" value="1"/>
</dbReference>